<name>X1RPB0_9ZZZZ</name>
<sequence>MNRLFISIKIALSEFVMETPGTDFGETDLLSVRTGLLFSWNFSPKSWLYIALNDYREQDQGEIKPQYLIGAVKAKYLFYF</sequence>
<protein>
    <submittedName>
        <fullName evidence="1">Uncharacterized protein</fullName>
    </submittedName>
</protein>
<dbReference type="AlphaFoldDB" id="X1RPB0"/>
<gene>
    <name evidence="1" type="ORF">S12H4_16998</name>
</gene>
<organism evidence="1">
    <name type="scientific">marine sediment metagenome</name>
    <dbReference type="NCBI Taxonomy" id="412755"/>
    <lineage>
        <taxon>unclassified sequences</taxon>
        <taxon>metagenomes</taxon>
        <taxon>ecological metagenomes</taxon>
    </lineage>
</organism>
<reference evidence="1" key="1">
    <citation type="journal article" date="2014" name="Front. Microbiol.">
        <title>High frequency of phylogenetically diverse reductive dehalogenase-homologous genes in deep subseafloor sedimentary metagenomes.</title>
        <authorList>
            <person name="Kawai M."/>
            <person name="Futagami T."/>
            <person name="Toyoda A."/>
            <person name="Takaki Y."/>
            <person name="Nishi S."/>
            <person name="Hori S."/>
            <person name="Arai W."/>
            <person name="Tsubouchi T."/>
            <person name="Morono Y."/>
            <person name="Uchiyama I."/>
            <person name="Ito T."/>
            <person name="Fujiyama A."/>
            <person name="Inagaki F."/>
            <person name="Takami H."/>
        </authorList>
    </citation>
    <scope>NUCLEOTIDE SEQUENCE</scope>
    <source>
        <strain evidence="1">Expedition CK06-06</strain>
    </source>
</reference>
<accession>X1RPB0</accession>
<comment type="caution">
    <text evidence="1">The sequence shown here is derived from an EMBL/GenBank/DDBJ whole genome shotgun (WGS) entry which is preliminary data.</text>
</comment>
<proteinExistence type="predicted"/>
<evidence type="ECO:0000313" key="1">
    <source>
        <dbReference type="EMBL" id="GAI82468.1"/>
    </source>
</evidence>
<dbReference type="EMBL" id="BARW01008265">
    <property type="protein sequence ID" value="GAI82468.1"/>
    <property type="molecule type" value="Genomic_DNA"/>
</dbReference>